<sequence>MTSRPDKAAFPLPRRPRERRDRWPLARIITVAVGLLALFSVAAIVVGVFALTHLSTARGRVVDRIDPALQASLRLDAALVDQETGVRGYAISAQRDFLDPYTAGQTAERDATAALTPLLDDRPGELADLRQITALAEAWRTGYAQPAISAVNAGGAPGANLDVGKAAFDRVRAAVTDLQGDLNRARADAAATLHSSAAALNTACIGIAVVLVLIVLTLAFSLRAAAIRPLTKLTAEVRTVADGDFSHEVVPSGPREVHSLGVDVNLMRQRILRELSALDARTQDLQRSNAELEQFAYVASHDLQEPLRKVASFCRLLQRRYSGQLDERADQYIEFAVDGAKRMQGLINDLLAFSRVGRVAREPVPVSCATVLEQAEKNLAAAIEQTGATIDAGELPTVPAEAPLLTAVFQNLLGNALKFHGEDPPHITVRAERDGDLWRFSCRDNGIGIDPGYAERIFVIFQRLHGKSDYPGTGIGLALCRKIIEHHGGTIWLDTGTERGACFRFTLPVLPEEKEDHARPDPA</sequence>
<dbReference type="Gene3D" id="3.30.565.10">
    <property type="entry name" value="Histidine kinase-like ATPase, C-terminal domain"/>
    <property type="match status" value="1"/>
</dbReference>
<keyword evidence="14" id="KW-1185">Reference proteome</keyword>
<dbReference type="SUPFAM" id="SSF55874">
    <property type="entry name" value="ATPase domain of HSP90 chaperone/DNA topoisomerase II/histidine kinase"/>
    <property type="match status" value="1"/>
</dbReference>
<evidence type="ECO:0000256" key="8">
    <source>
        <dbReference type="ARBA" id="ARBA00022989"/>
    </source>
</evidence>
<evidence type="ECO:0000256" key="5">
    <source>
        <dbReference type="ARBA" id="ARBA00022679"/>
    </source>
</evidence>
<dbReference type="OrthoDB" id="9808408at2"/>
<dbReference type="GO" id="GO:0000155">
    <property type="term" value="F:phosphorelay sensor kinase activity"/>
    <property type="evidence" value="ECO:0007669"/>
    <property type="project" value="InterPro"/>
</dbReference>
<dbReference type="InterPro" id="IPR004358">
    <property type="entry name" value="Sig_transdc_His_kin-like_C"/>
</dbReference>
<keyword evidence="8 10" id="KW-1133">Transmembrane helix</keyword>
<keyword evidence="5" id="KW-0808">Transferase</keyword>
<evidence type="ECO:0000256" key="3">
    <source>
        <dbReference type="ARBA" id="ARBA00012438"/>
    </source>
</evidence>
<evidence type="ECO:0000313" key="14">
    <source>
        <dbReference type="Proteomes" id="UP000319769"/>
    </source>
</evidence>
<dbReference type="InterPro" id="IPR003594">
    <property type="entry name" value="HATPase_dom"/>
</dbReference>
<feature type="domain" description="Histidine kinase" evidence="11">
    <location>
        <begin position="298"/>
        <end position="511"/>
    </location>
</feature>
<keyword evidence="10" id="KW-0472">Membrane</keyword>
<feature type="transmembrane region" description="Helical" evidence="10">
    <location>
        <begin position="198"/>
        <end position="222"/>
    </location>
</feature>
<dbReference type="AlphaFoldDB" id="A0A5N0UQT5"/>
<dbReference type="EC" id="2.7.13.3" evidence="3"/>
<gene>
    <name evidence="13" type="ORF">FPZ12_042740</name>
</gene>
<dbReference type="InterPro" id="IPR052162">
    <property type="entry name" value="Sensor_kinase/Photoreceptor"/>
</dbReference>
<evidence type="ECO:0000256" key="10">
    <source>
        <dbReference type="SAM" id="Phobius"/>
    </source>
</evidence>
<accession>A0A5N0UQT5</accession>
<name>A0A5N0UQT5_9PSEU</name>
<dbReference type="FunFam" id="3.30.565.10:FF:000006">
    <property type="entry name" value="Sensor histidine kinase WalK"/>
    <property type="match status" value="1"/>
</dbReference>
<feature type="domain" description="HAMP" evidence="12">
    <location>
        <begin position="224"/>
        <end position="276"/>
    </location>
</feature>
<dbReference type="SUPFAM" id="SSF47384">
    <property type="entry name" value="Homodimeric domain of signal transducing histidine kinase"/>
    <property type="match status" value="1"/>
</dbReference>
<dbReference type="InterPro" id="IPR007891">
    <property type="entry name" value="CHASE3"/>
</dbReference>
<dbReference type="Pfam" id="PF05227">
    <property type="entry name" value="CHASE3"/>
    <property type="match status" value="1"/>
</dbReference>
<dbReference type="Pfam" id="PF00512">
    <property type="entry name" value="HisKA"/>
    <property type="match status" value="1"/>
</dbReference>
<comment type="subcellular location">
    <subcellularLocation>
        <location evidence="2">Cell membrane</location>
    </subcellularLocation>
</comment>
<dbReference type="SMART" id="SM00304">
    <property type="entry name" value="HAMP"/>
    <property type="match status" value="1"/>
</dbReference>
<dbReference type="PROSITE" id="PS50885">
    <property type="entry name" value="HAMP"/>
    <property type="match status" value="1"/>
</dbReference>
<protein>
    <recommendedName>
        <fullName evidence="3">histidine kinase</fullName>
        <ecNumber evidence="3">2.7.13.3</ecNumber>
    </recommendedName>
</protein>
<dbReference type="PRINTS" id="PR00344">
    <property type="entry name" value="BCTRLSENSOR"/>
</dbReference>
<evidence type="ECO:0000259" key="11">
    <source>
        <dbReference type="PROSITE" id="PS50109"/>
    </source>
</evidence>
<evidence type="ECO:0000256" key="2">
    <source>
        <dbReference type="ARBA" id="ARBA00004236"/>
    </source>
</evidence>
<dbReference type="GO" id="GO:0005886">
    <property type="term" value="C:plasma membrane"/>
    <property type="evidence" value="ECO:0007669"/>
    <property type="project" value="UniProtKB-SubCell"/>
</dbReference>
<dbReference type="Pfam" id="PF02518">
    <property type="entry name" value="HATPase_c"/>
    <property type="match status" value="1"/>
</dbReference>
<evidence type="ECO:0000256" key="7">
    <source>
        <dbReference type="ARBA" id="ARBA00022777"/>
    </source>
</evidence>
<dbReference type="RefSeq" id="WP_144758233.1">
    <property type="nucleotide sequence ID" value="NZ_VMNW02000134.1"/>
</dbReference>
<dbReference type="SMART" id="SM00387">
    <property type="entry name" value="HATPase_c"/>
    <property type="match status" value="1"/>
</dbReference>
<comment type="caution">
    <text evidence="13">The sequence shown here is derived from an EMBL/GenBank/DDBJ whole genome shotgun (WGS) entry which is preliminary data.</text>
</comment>
<dbReference type="InterPro" id="IPR036097">
    <property type="entry name" value="HisK_dim/P_sf"/>
</dbReference>
<dbReference type="InterPro" id="IPR005467">
    <property type="entry name" value="His_kinase_dom"/>
</dbReference>
<dbReference type="Pfam" id="PF00672">
    <property type="entry name" value="HAMP"/>
    <property type="match status" value="1"/>
</dbReference>
<dbReference type="CDD" id="cd06225">
    <property type="entry name" value="HAMP"/>
    <property type="match status" value="1"/>
</dbReference>
<evidence type="ECO:0000256" key="6">
    <source>
        <dbReference type="ARBA" id="ARBA00022692"/>
    </source>
</evidence>
<evidence type="ECO:0000256" key="9">
    <source>
        <dbReference type="ARBA" id="ARBA00023012"/>
    </source>
</evidence>
<dbReference type="InterPro" id="IPR036890">
    <property type="entry name" value="HATPase_C_sf"/>
</dbReference>
<dbReference type="Gene3D" id="6.10.340.10">
    <property type="match status" value="1"/>
</dbReference>
<evidence type="ECO:0000256" key="1">
    <source>
        <dbReference type="ARBA" id="ARBA00000085"/>
    </source>
</evidence>
<dbReference type="CDD" id="cd19410">
    <property type="entry name" value="HK9-like_sensor"/>
    <property type="match status" value="1"/>
</dbReference>
<dbReference type="Proteomes" id="UP000319769">
    <property type="component" value="Unassembled WGS sequence"/>
</dbReference>
<dbReference type="Gene3D" id="1.10.287.130">
    <property type="match status" value="1"/>
</dbReference>
<proteinExistence type="predicted"/>
<dbReference type="SUPFAM" id="SSF158472">
    <property type="entry name" value="HAMP domain-like"/>
    <property type="match status" value="1"/>
</dbReference>
<dbReference type="InterPro" id="IPR003660">
    <property type="entry name" value="HAMP_dom"/>
</dbReference>
<keyword evidence="7" id="KW-0418">Kinase</keyword>
<dbReference type="PANTHER" id="PTHR43304">
    <property type="entry name" value="PHYTOCHROME-LIKE PROTEIN CPH1"/>
    <property type="match status" value="1"/>
</dbReference>
<dbReference type="PANTHER" id="PTHR43304:SF1">
    <property type="entry name" value="PAC DOMAIN-CONTAINING PROTEIN"/>
    <property type="match status" value="1"/>
</dbReference>
<evidence type="ECO:0000259" key="12">
    <source>
        <dbReference type="PROSITE" id="PS50885"/>
    </source>
</evidence>
<reference evidence="13" key="1">
    <citation type="submission" date="2019-09" db="EMBL/GenBank/DDBJ databases">
        <authorList>
            <person name="Teo W.F.A."/>
            <person name="Duangmal K."/>
        </authorList>
    </citation>
    <scope>NUCLEOTIDE SEQUENCE [LARGE SCALE GENOMIC DNA]</scope>
    <source>
        <strain evidence="13">K81G1</strain>
    </source>
</reference>
<evidence type="ECO:0000256" key="4">
    <source>
        <dbReference type="ARBA" id="ARBA00022553"/>
    </source>
</evidence>
<keyword evidence="6 10" id="KW-0812">Transmembrane</keyword>
<dbReference type="InterPro" id="IPR003661">
    <property type="entry name" value="HisK_dim/P_dom"/>
</dbReference>
<dbReference type="PROSITE" id="PS50109">
    <property type="entry name" value="HIS_KIN"/>
    <property type="match status" value="1"/>
</dbReference>
<comment type="catalytic activity">
    <reaction evidence="1">
        <text>ATP + protein L-histidine = ADP + protein N-phospho-L-histidine.</text>
        <dbReference type="EC" id="2.7.13.3"/>
    </reaction>
</comment>
<dbReference type="EMBL" id="VMNW02000134">
    <property type="protein sequence ID" value="KAA9149727.1"/>
    <property type="molecule type" value="Genomic_DNA"/>
</dbReference>
<keyword evidence="4" id="KW-0597">Phosphoprotein</keyword>
<evidence type="ECO:0000313" key="13">
    <source>
        <dbReference type="EMBL" id="KAA9149727.1"/>
    </source>
</evidence>
<organism evidence="13 14">
    <name type="scientific">Amycolatopsis acidicola</name>
    <dbReference type="NCBI Taxonomy" id="2596893"/>
    <lineage>
        <taxon>Bacteria</taxon>
        <taxon>Bacillati</taxon>
        <taxon>Actinomycetota</taxon>
        <taxon>Actinomycetes</taxon>
        <taxon>Pseudonocardiales</taxon>
        <taxon>Pseudonocardiaceae</taxon>
        <taxon>Amycolatopsis</taxon>
    </lineage>
</organism>
<dbReference type="SMART" id="SM00388">
    <property type="entry name" value="HisKA"/>
    <property type="match status" value="1"/>
</dbReference>
<feature type="transmembrane region" description="Helical" evidence="10">
    <location>
        <begin position="25"/>
        <end position="51"/>
    </location>
</feature>
<dbReference type="CDD" id="cd00082">
    <property type="entry name" value="HisKA"/>
    <property type="match status" value="1"/>
</dbReference>
<keyword evidence="9" id="KW-0902">Two-component regulatory system</keyword>